<evidence type="ECO:0000256" key="1">
    <source>
        <dbReference type="SAM" id="MobiDB-lite"/>
    </source>
</evidence>
<evidence type="ECO:0000259" key="2">
    <source>
        <dbReference type="Pfam" id="PF01464"/>
    </source>
</evidence>
<dbReference type="Proteomes" id="UP000178602">
    <property type="component" value="Unassembled WGS sequence"/>
</dbReference>
<organism evidence="3 4">
    <name type="scientific">candidate division WOR-1 bacterium RIFOXYC12_FULL_54_18</name>
    <dbReference type="NCBI Taxonomy" id="1802584"/>
    <lineage>
        <taxon>Bacteria</taxon>
        <taxon>Bacillati</taxon>
        <taxon>Saganbacteria</taxon>
    </lineage>
</organism>
<feature type="region of interest" description="Disordered" evidence="1">
    <location>
        <begin position="21"/>
        <end position="53"/>
    </location>
</feature>
<reference evidence="3 4" key="1">
    <citation type="journal article" date="2016" name="Nat. Commun.">
        <title>Thousands of microbial genomes shed light on interconnected biogeochemical processes in an aquifer system.</title>
        <authorList>
            <person name="Anantharaman K."/>
            <person name="Brown C.T."/>
            <person name="Hug L.A."/>
            <person name="Sharon I."/>
            <person name="Castelle C.J."/>
            <person name="Probst A.J."/>
            <person name="Thomas B.C."/>
            <person name="Singh A."/>
            <person name="Wilkins M.J."/>
            <person name="Karaoz U."/>
            <person name="Brodie E.L."/>
            <person name="Williams K.H."/>
            <person name="Hubbard S.S."/>
            <person name="Banfield J.F."/>
        </authorList>
    </citation>
    <scope>NUCLEOTIDE SEQUENCE [LARGE SCALE GENOMIC DNA]</scope>
</reference>
<accession>A0A1F4T595</accession>
<dbReference type="CDD" id="cd00254">
    <property type="entry name" value="LT-like"/>
    <property type="match status" value="1"/>
</dbReference>
<dbReference type="PANTHER" id="PTHR37423:SF2">
    <property type="entry name" value="MEMBRANE-BOUND LYTIC MUREIN TRANSGLYCOSYLASE C"/>
    <property type="match status" value="1"/>
</dbReference>
<feature type="domain" description="Transglycosylase SLT" evidence="2">
    <location>
        <begin position="82"/>
        <end position="178"/>
    </location>
</feature>
<name>A0A1F4T595_UNCSA</name>
<dbReference type="AlphaFoldDB" id="A0A1F4T595"/>
<dbReference type="SUPFAM" id="SSF53955">
    <property type="entry name" value="Lysozyme-like"/>
    <property type="match status" value="1"/>
</dbReference>
<proteinExistence type="predicted"/>
<dbReference type="InterPro" id="IPR023346">
    <property type="entry name" value="Lysozyme-like_dom_sf"/>
</dbReference>
<evidence type="ECO:0000313" key="4">
    <source>
        <dbReference type="Proteomes" id="UP000178602"/>
    </source>
</evidence>
<comment type="caution">
    <text evidence="3">The sequence shown here is derived from an EMBL/GenBank/DDBJ whole genome shotgun (WGS) entry which is preliminary data.</text>
</comment>
<evidence type="ECO:0000313" key="3">
    <source>
        <dbReference type="EMBL" id="OGC27965.1"/>
    </source>
</evidence>
<dbReference type="EMBL" id="MEUG01000001">
    <property type="protein sequence ID" value="OGC27965.1"/>
    <property type="molecule type" value="Genomic_DNA"/>
</dbReference>
<sequence>MEATTAVVVFIFVISILTSLGDHKSPSGQPPSPPGVVYNDVSAPPIDPVGDPEEGERAAIQKFIVKYRSPDEAATIAESIVRNSNEKNVNPKLITALMYRESRFNPKAVSSSGAIGLGQLLPSTAKGLKLDDPFDIEQNTHGTVLYIKSLLQRFGGNATNALAGYFEGPNAITRNGGFSAKTKAYVEDILNVAKKI</sequence>
<dbReference type="Gene3D" id="1.10.530.10">
    <property type="match status" value="1"/>
</dbReference>
<dbReference type="InterPro" id="IPR008258">
    <property type="entry name" value="Transglycosylase_SLT_dom_1"/>
</dbReference>
<gene>
    <name evidence="3" type="ORF">A3K49_03065</name>
</gene>
<protein>
    <recommendedName>
        <fullName evidence="2">Transglycosylase SLT domain-containing protein</fullName>
    </recommendedName>
</protein>
<dbReference type="PANTHER" id="PTHR37423">
    <property type="entry name" value="SOLUBLE LYTIC MUREIN TRANSGLYCOSYLASE-RELATED"/>
    <property type="match status" value="1"/>
</dbReference>
<dbReference type="Pfam" id="PF01464">
    <property type="entry name" value="SLT"/>
    <property type="match status" value="1"/>
</dbReference>